<evidence type="ECO:0000313" key="12">
    <source>
        <dbReference type="Proteomes" id="UP000518752"/>
    </source>
</evidence>
<reference evidence="11 12" key="1">
    <citation type="journal article" date="2020" name="ISME J.">
        <title>Uncovering the hidden diversity of litter-decomposition mechanisms in mushroom-forming fungi.</title>
        <authorList>
            <person name="Floudas D."/>
            <person name="Bentzer J."/>
            <person name="Ahren D."/>
            <person name="Johansson T."/>
            <person name="Persson P."/>
            <person name="Tunlid A."/>
        </authorList>
    </citation>
    <scope>NUCLEOTIDE SEQUENCE [LARGE SCALE GENOMIC DNA]</scope>
    <source>
        <strain evidence="11 12">CBS 406.79</strain>
    </source>
</reference>
<feature type="transmembrane region" description="Helical" evidence="9">
    <location>
        <begin position="370"/>
        <end position="391"/>
    </location>
</feature>
<keyword evidence="2" id="KW-0813">Transport</keyword>
<protein>
    <recommendedName>
        <fullName evidence="10">Potassium channel domain-containing protein</fullName>
    </recommendedName>
</protein>
<dbReference type="InterPro" id="IPR013099">
    <property type="entry name" value="K_chnl_dom"/>
</dbReference>
<dbReference type="GO" id="GO:0030322">
    <property type="term" value="P:stabilization of membrane potential"/>
    <property type="evidence" value="ECO:0007669"/>
    <property type="project" value="TreeGrafter"/>
</dbReference>
<evidence type="ECO:0000259" key="10">
    <source>
        <dbReference type="Pfam" id="PF07885"/>
    </source>
</evidence>
<evidence type="ECO:0000256" key="9">
    <source>
        <dbReference type="SAM" id="Phobius"/>
    </source>
</evidence>
<feature type="transmembrane region" description="Helical" evidence="9">
    <location>
        <begin position="69"/>
        <end position="93"/>
    </location>
</feature>
<feature type="transmembrane region" description="Helical" evidence="9">
    <location>
        <begin position="187"/>
        <end position="211"/>
    </location>
</feature>
<organism evidence="11 12">
    <name type="scientific">Collybiopsis confluens</name>
    <dbReference type="NCBI Taxonomy" id="2823264"/>
    <lineage>
        <taxon>Eukaryota</taxon>
        <taxon>Fungi</taxon>
        <taxon>Dikarya</taxon>
        <taxon>Basidiomycota</taxon>
        <taxon>Agaricomycotina</taxon>
        <taxon>Agaricomycetes</taxon>
        <taxon>Agaricomycetidae</taxon>
        <taxon>Agaricales</taxon>
        <taxon>Marasmiineae</taxon>
        <taxon>Omphalotaceae</taxon>
        <taxon>Collybiopsis</taxon>
    </lineage>
</organism>
<keyword evidence="6 9" id="KW-0472">Membrane</keyword>
<evidence type="ECO:0000256" key="4">
    <source>
        <dbReference type="ARBA" id="ARBA00022989"/>
    </source>
</evidence>
<comment type="caution">
    <text evidence="11">The sequence shown here is derived from an EMBL/GenBank/DDBJ whole genome shotgun (WGS) entry which is preliminary data.</text>
</comment>
<feature type="region of interest" description="Disordered" evidence="8">
    <location>
        <begin position="23"/>
        <end position="51"/>
    </location>
</feature>
<dbReference type="GO" id="GO:0005886">
    <property type="term" value="C:plasma membrane"/>
    <property type="evidence" value="ECO:0007669"/>
    <property type="project" value="TreeGrafter"/>
</dbReference>
<dbReference type="Proteomes" id="UP000518752">
    <property type="component" value="Unassembled WGS sequence"/>
</dbReference>
<keyword evidence="7" id="KW-0407">Ion channel</keyword>
<dbReference type="PANTHER" id="PTHR11003:SF301">
    <property type="entry name" value="POTASSIUM CHANNEL PROTEIN"/>
    <property type="match status" value="1"/>
</dbReference>
<accession>A0A8H5M989</accession>
<evidence type="ECO:0000256" key="5">
    <source>
        <dbReference type="ARBA" id="ARBA00023065"/>
    </source>
</evidence>
<dbReference type="GO" id="GO:0022841">
    <property type="term" value="F:potassium ion leak channel activity"/>
    <property type="evidence" value="ECO:0007669"/>
    <property type="project" value="TreeGrafter"/>
</dbReference>
<keyword evidence="5" id="KW-0406">Ion transport</keyword>
<dbReference type="AlphaFoldDB" id="A0A8H5M989"/>
<keyword evidence="3 9" id="KW-0812">Transmembrane</keyword>
<feature type="region of interest" description="Disordered" evidence="8">
    <location>
        <begin position="595"/>
        <end position="637"/>
    </location>
</feature>
<evidence type="ECO:0000313" key="11">
    <source>
        <dbReference type="EMBL" id="KAF5385553.1"/>
    </source>
</evidence>
<proteinExistence type="predicted"/>
<feature type="transmembrane region" description="Helical" evidence="9">
    <location>
        <begin position="113"/>
        <end position="137"/>
    </location>
</feature>
<dbReference type="InterPro" id="IPR003280">
    <property type="entry name" value="2pore_dom_K_chnl"/>
</dbReference>
<dbReference type="SUPFAM" id="SSF81324">
    <property type="entry name" value="Voltage-gated potassium channels"/>
    <property type="match status" value="2"/>
</dbReference>
<dbReference type="Pfam" id="PF07885">
    <property type="entry name" value="Ion_trans_2"/>
    <property type="match status" value="2"/>
</dbReference>
<feature type="domain" description="Potassium channel" evidence="10">
    <location>
        <begin position="377"/>
        <end position="452"/>
    </location>
</feature>
<feature type="transmembrane region" description="Helical" evidence="9">
    <location>
        <begin position="231"/>
        <end position="252"/>
    </location>
</feature>
<evidence type="ECO:0000256" key="8">
    <source>
        <dbReference type="SAM" id="MobiDB-lite"/>
    </source>
</evidence>
<dbReference type="Gene3D" id="1.10.287.70">
    <property type="match status" value="2"/>
</dbReference>
<feature type="transmembrane region" description="Helical" evidence="9">
    <location>
        <begin position="149"/>
        <end position="167"/>
    </location>
</feature>
<feature type="domain" description="Potassium channel" evidence="10">
    <location>
        <begin position="238"/>
        <end position="306"/>
    </location>
</feature>
<evidence type="ECO:0000256" key="1">
    <source>
        <dbReference type="ARBA" id="ARBA00004141"/>
    </source>
</evidence>
<dbReference type="OrthoDB" id="297496at2759"/>
<dbReference type="GO" id="GO:0015271">
    <property type="term" value="F:outward rectifier potassium channel activity"/>
    <property type="evidence" value="ECO:0007669"/>
    <property type="project" value="TreeGrafter"/>
</dbReference>
<evidence type="ECO:0000256" key="3">
    <source>
        <dbReference type="ARBA" id="ARBA00022692"/>
    </source>
</evidence>
<sequence length="687" mass="75867">MNDPGLEDIIQDTATDVNNTLRERISSRDNVQRNSDRGPHSAGGRFPQKEQEKDAGYFAPQRWWFTSTAFPLAAGTFAPLANLFSVCALVQTWRVEISGGESEAQGQRITDPHWLVGVNAASLVLALIANLLLLLTFAHRVRYIIAQPLTISLWYLSSVLLIVPLALVPSLTPPSGVSQHALSQSYYYALLSTIMYATLSSLLLLHLIFCLPPFSKYPPSFATLTIPQRTLMLQAISFTLYLALGAGIFAAIEGWEYSDAVYWADYTLLTIGLGSDFPLQTSAGKGVLIPYAVGGILLIGIVIGSVRGLVLERAGIKMKHRHLTKERDRGIDQVKKSPDEGLDSMETLKIEFETMRKAAGRAEMMRKYNALGLSATIFIVIWFLGAMVFFFCESKQNWTYGTALYFSYTSLLTIGYGDLVPQSNAGKPFFVFWTLIAVPSVTIFISNIGDTVVTWVQKGTMWLGQRTILPERSLNDKDKDASSGRDRSRFLPLKKLRVVEKMVDEEEAREVDEGAVPDPAKAHGGTGVDNGIRGDLEKVGKAVETAEGERGQAGGMAARLAREIRYVSKDLGRRPPKEFEWEDWKRWIELLGESEESTSSGKEGLSSSDGLDDLRSPMTVGADRSNSNSSDGRRLSKGDNNTRSWIWLGDDGPLLSNDSEANWILGKLCDRLERVLIEESTNVGSLK</sequence>
<evidence type="ECO:0000256" key="7">
    <source>
        <dbReference type="ARBA" id="ARBA00023303"/>
    </source>
</evidence>
<gene>
    <name evidence="11" type="ORF">D9757_006744</name>
</gene>
<evidence type="ECO:0000256" key="6">
    <source>
        <dbReference type="ARBA" id="ARBA00023136"/>
    </source>
</evidence>
<feature type="region of interest" description="Disordered" evidence="8">
    <location>
        <begin position="508"/>
        <end position="533"/>
    </location>
</feature>
<feature type="compositionally biased region" description="Low complexity" evidence="8">
    <location>
        <begin position="597"/>
        <end position="609"/>
    </location>
</feature>
<evidence type="ECO:0000256" key="2">
    <source>
        <dbReference type="ARBA" id="ARBA00022448"/>
    </source>
</evidence>
<feature type="transmembrane region" description="Helical" evidence="9">
    <location>
        <begin position="288"/>
        <end position="311"/>
    </location>
</feature>
<name>A0A8H5M989_9AGAR</name>
<dbReference type="EMBL" id="JAACJN010000039">
    <property type="protein sequence ID" value="KAF5385553.1"/>
    <property type="molecule type" value="Genomic_DNA"/>
</dbReference>
<comment type="subcellular location">
    <subcellularLocation>
        <location evidence="1">Membrane</location>
        <topology evidence="1">Multi-pass membrane protein</topology>
    </subcellularLocation>
</comment>
<keyword evidence="12" id="KW-1185">Reference proteome</keyword>
<feature type="compositionally biased region" description="Basic and acidic residues" evidence="8">
    <location>
        <begin position="23"/>
        <end position="39"/>
    </location>
</feature>
<feature type="transmembrane region" description="Helical" evidence="9">
    <location>
        <begin position="429"/>
        <end position="448"/>
    </location>
</feature>
<dbReference type="PANTHER" id="PTHR11003">
    <property type="entry name" value="POTASSIUM CHANNEL, SUBFAMILY K"/>
    <property type="match status" value="1"/>
</dbReference>
<keyword evidence="4 9" id="KW-1133">Transmembrane helix</keyword>